<protein>
    <submittedName>
        <fullName evidence="2">Uncharacterized protein</fullName>
    </submittedName>
</protein>
<feature type="signal peptide" evidence="1">
    <location>
        <begin position="1"/>
        <end position="24"/>
    </location>
</feature>
<feature type="chain" id="PRO_5040317695" evidence="1">
    <location>
        <begin position="25"/>
        <end position="135"/>
    </location>
</feature>
<proteinExistence type="predicted"/>
<organism evidence="2 3">
    <name type="scientific">Geosmithia morbida</name>
    <dbReference type="NCBI Taxonomy" id="1094350"/>
    <lineage>
        <taxon>Eukaryota</taxon>
        <taxon>Fungi</taxon>
        <taxon>Dikarya</taxon>
        <taxon>Ascomycota</taxon>
        <taxon>Pezizomycotina</taxon>
        <taxon>Sordariomycetes</taxon>
        <taxon>Hypocreomycetidae</taxon>
        <taxon>Hypocreales</taxon>
        <taxon>Bionectriaceae</taxon>
        <taxon>Geosmithia</taxon>
    </lineage>
</organism>
<evidence type="ECO:0000313" key="2">
    <source>
        <dbReference type="EMBL" id="KAF4121959.1"/>
    </source>
</evidence>
<dbReference type="EMBL" id="JAANYQ010000010">
    <property type="protein sequence ID" value="KAF4121959.1"/>
    <property type="molecule type" value="Genomic_DNA"/>
</dbReference>
<sequence length="135" mass="14817">MSSYFMCWHILPKILSALARPTEALSVSGTWVVLGLRTASIFQRTAGHILRSDVRLREESEGLCIFDSHVGTLSSAGCHCVHRVAGEDCAFQAPGSMRTYILHCPGLQLLGNAAERPCQCHASCPQRRLRACLYS</sequence>
<name>A0A9P4YUD6_9HYPO</name>
<gene>
    <name evidence="2" type="ORF">GMORB2_7552</name>
</gene>
<dbReference type="AlphaFoldDB" id="A0A9P4YUD6"/>
<reference evidence="2" key="1">
    <citation type="submission" date="2020-03" db="EMBL/GenBank/DDBJ databases">
        <title>Site-based positive gene gene selection in Geosmithia morbida across the United States reveals a broad range of putative effectors and factors for local host and environmental adapation.</title>
        <authorList>
            <person name="Onufrak A."/>
            <person name="Murdoch R.W."/>
            <person name="Gazis R."/>
            <person name="Huff M."/>
            <person name="Staton M."/>
            <person name="Klingeman W."/>
            <person name="Hadziabdic D."/>
        </authorList>
    </citation>
    <scope>NUCLEOTIDE SEQUENCE</scope>
    <source>
        <strain evidence="2">1262</strain>
    </source>
</reference>
<accession>A0A9P4YUD6</accession>
<comment type="caution">
    <text evidence="2">The sequence shown here is derived from an EMBL/GenBank/DDBJ whole genome shotgun (WGS) entry which is preliminary data.</text>
</comment>
<dbReference type="GeneID" id="55973775"/>
<keyword evidence="3" id="KW-1185">Reference proteome</keyword>
<evidence type="ECO:0000256" key="1">
    <source>
        <dbReference type="SAM" id="SignalP"/>
    </source>
</evidence>
<keyword evidence="1" id="KW-0732">Signal</keyword>
<evidence type="ECO:0000313" key="3">
    <source>
        <dbReference type="Proteomes" id="UP000749293"/>
    </source>
</evidence>
<dbReference type="RefSeq" id="XP_035320611.1">
    <property type="nucleotide sequence ID" value="XM_035469517.1"/>
</dbReference>
<dbReference type="Proteomes" id="UP000749293">
    <property type="component" value="Unassembled WGS sequence"/>
</dbReference>